<dbReference type="PANTHER" id="PTHR33280">
    <property type="entry name" value="50S RIBOSOMAL PROTEIN L31, CHLOROPLASTIC"/>
    <property type="match status" value="1"/>
</dbReference>
<evidence type="ECO:0000313" key="6">
    <source>
        <dbReference type="Proteomes" id="UP000095464"/>
    </source>
</evidence>
<dbReference type="GO" id="GO:0005840">
    <property type="term" value="C:ribosome"/>
    <property type="evidence" value="ECO:0007669"/>
    <property type="project" value="UniProtKB-KW"/>
</dbReference>
<dbReference type="Proteomes" id="UP000095464">
    <property type="component" value="Unassembled WGS sequence"/>
</dbReference>
<keyword evidence="7" id="KW-1185">Reference proteome</keyword>
<dbReference type="HAMAP" id="MF_00502">
    <property type="entry name" value="Ribosomal_bL31_2"/>
    <property type="match status" value="1"/>
</dbReference>
<reference evidence="5" key="2">
    <citation type="submission" date="2015-11" db="EMBL/GenBank/DDBJ databases">
        <authorList>
            <person name="Wolfe B.E."/>
        </authorList>
    </citation>
    <scope>NUCLEOTIDE SEQUENCE</scope>
    <source>
        <strain evidence="5">738_7</strain>
    </source>
</reference>
<comment type="subunit">
    <text evidence="3">Part of the 50S ribosomal subunit.</text>
</comment>
<dbReference type="EMBL" id="LNPX01000045">
    <property type="protein sequence ID" value="OEK53163.1"/>
    <property type="molecule type" value="Genomic_DNA"/>
</dbReference>
<sequence>MRKNIHPEYHSVIFLDTTTNFKFLSGSTKSSKETMEWEDGNEYPVIRLDVSSDSHPFYTGRQKFAAADGRVERFNKKFGIKSSDE</sequence>
<dbReference type="PROSITE" id="PS01143">
    <property type="entry name" value="RIBOSOMAL_L31"/>
    <property type="match status" value="1"/>
</dbReference>
<proteinExistence type="inferred from homology"/>
<name>A0A1E5THC2_9STAP</name>
<dbReference type="EMBL" id="JAMBQA010000010">
    <property type="protein sequence ID" value="MDG0847152.1"/>
    <property type="molecule type" value="Genomic_DNA"/>
</dbReference>
<dbReference type="SUPFAM" id="SSF143800">
    <property type="entry name" value="L28p-like"/>
    <property type="match status" value="1"/>
</dbReference>
<evidence type="ECO:0000313" key="7">
    <source>
        <dbReference type="Proteomes" id="UP001152422"/>
    </source>
</evidence>
<dbReference type="InterPro" id="IPR002150">
    <property type="entry name" value="Ribosomal_bL31"/>
</dbReference>
<dbReference type="PRINTS" id="PR01249">
    <property type="entry name" value="RIBOSOMALL31"/>
</dbReference>
<evidence type="ECO:0000313" key="5">
    <source>
        <dbReference type="EMBL" id="OEK53163.1"/>
    </source>
</evidence>
<dbReference type="Proteomes" id="UP001152422">
    <property type="component" value="Unassembled WGS sequence"/>
</dbReference>
<gene>
    <name evidence="3 5" type="primary">rpmE2</name>
    <name evidence="5" type="ORF">ASS94_10455</name>
    <name evidence="4" type="ORF">M4L89_13020</name>
</gene>
<comment type="similarity">
    <text evidence="3">Belongs to the bacterial ribosomal protein bL31 family. Type B subfamily.</text>
</comment>
<dbReference type="GeneID" id="69845340"/>
<dbReference type="AlphaFoldDB" id="A0A1E5THC2"/>
<comment type="caution">
    <text evidence="4">The sequence shown here is derived from an EMBL/GenBank/DDBJ whole genome shotgun (WGS) entry which is preliminary data.</text>
</comment>
<dbReference type="PANTHER" id="PTHR33280:SF1">
    <property type="entry name" value="LARGE RIBOSOMAL SUBUNIT PROTEIN BL31C"/>
    <property type="match status" value="1"/>
</dbReference>
<dbReference type="InterPro" id="IPR034704">
    <property type="entry name" value="Ribosomal_bL28/bL31-like_sf"/>
</dbReference>
<evidence type="ECO:0000313" key="4">
    <source>
        <dbReference type="EMBL" id="MDG0847152.1"/>
    </source>
</evidence>
<dbReference type="NCBIfam" id="NF002462">
    <property type="entry name" value="PRK01678.1"/>
    <property type="match status" value="1"/>
</dbReference>
<keyword evidence="1 3" id="KW-0689">Ribosomal protein</keyword>
<reference evidence="6" key="1">
    <citation type="submission" date="2015-11" db="EMBL/GenBank/DDBJ databases">
        <title>Genomic diversity of Staphylococcus saprophyticus strains from urinary tract infections, animal surfaces, and fermented foods.</title>
        <authorList>
            <person name="Wolfe B.E."/>
        </authorList>
    </citation>
    <scope>NUCLEOTIDE SEQUENCE [LARGE SCALE GENOMIC DNA]</scope>
    <source>
        <strain evidence="6">738_7</strain>
    </source>
</reference>
<organism evidence="4 7">
    <name type="scientific">Staphylococcus equorum</name>
    <dbReference type="NCBI Taxonomy" id="246432"/>
    <lineage>
        <taxon>Bacteria</taxon>
        <taxon>Bacillati</taxon>
        <taxon>Bacillota</taxon>
        <taxon>Bacilli</taxon>
        <taxon>Bacillales</taxon>
        <taxon>Staphylococcaceae</taxon>
        <taxon>Staphylococcus</taxon>
    </lineage>
</organism>
<evidence type="ECO:0000256" key="1">
    <source>
        <dbReference type="ARBA" id="ARBA00022980"/>
    </source>
</evidence>
<dbReference type="GO" id="GO:0006412">
    <property type="term" value="P:translation"/>
    <property type="evidence" value="ECO:0007669"/>
    <property type="project" value="UniProtKB-UniRule"/>
</dbReference>
<dbReference type="InterPro" id="IPR042105">
    <property type="entry name" value="Ribosomal_bL31_sf"/>
</dbReference>
<dbReference type="RefSeq" id="WP_002507064.1">
    <property type="nucleotide sequence ID" value="NZ_CP013114.1"/>
</dbReference>
<dbReference type="GO" id="GO:0003735">
    <property type="term" value="F:structural constituent of ribosome"/>
    <property type="evidence" value="ECO:0007669"/>
    <property type="project" value="InterPro"/>
</dbReference>
<evidence type="ECO:0000256" key="2">
    <source>
        <dbReference type="ARBA" id="ARBA00023274"/>
    </source>
</evidence>
<dbReference type="Pfam" id="PF01197">
    <property type="entry name" value="Ribosomal_L31"/>
    <property type="match status" value="1"/>
</dbReference>
<protein>
    <recommendedName>
        <fullName evidence="3">Large ribosomal subunit protein bL31B</fullName>
    </recommendedName>
</protein>
<reference evidence="4" key="3">
    <citation type="submission" date="2022-05" db="EMBL/GenBank/DDBJ databases">
        <title>Comparative genomics of Staphylococcus equorum isolates.</title>
        <authorList>
            <person name="Luelf R.H."/>
        </authorList>
    </citation>
    <scope>NUCLEOTIDE SEQUENCE</scope>
    <source>
        <strain evidence="4">TMW 2.2497</strain>
    </source>
</reference>
<dbReference type="InterPro" id="IPR027493">
    <property type="entry name" value="Ribosomal_bL31_B"/>
</dbReference>
<keyword evidence="2 3" id="KW-0687">Ribonucleoprotein</keyword>
<dbReference type="Gene3D" id="4.10.830.30">
    <property type="entry name" value="Ribosomal protein L31"/>
    <property type="match status" value="1"/>
</dbReference>
<dbReference type="GO" id="GO:1990904">
    <property type="term" value="C:ribonucleoprotein complex"/>
    <property type="evidence" value="ECO:0007669"/>
    <property type="project" value="UniProtKB-KW"/>
</dbReference>
<evidence type="ECO:0000256" key="3">
    <source>
        <dbReference type="HAMAP-Rule" id="MF_00502"/>
    </source>
</evidence>
<accession>A0A1E5THC2</accession>
<dbReference type="KEGG" id="seqo:SE1039_18100"/>
<dbReference type="NCBIfam" id="TIGR00105">
    <property type="entry name" value="L31"/>
    <property type="match status" value="1"/>
</dbReference>